<organism evidence="1">
    <name type="scientific">Anguilla anguilla</name>
    <name type="common">European freshwater eel</name>
    <name type="synonym">Muraena anguilla</name>
    <dbReference type="NCBI Taxonomy" id="7936"/>
    <lineage>
        <taxon>Eukaryota</taxon>
        <taxon>Metazoa</taxon>
        <taxon>Chordata</taxon>
        <taxon>Craniata</taxon>
        <taxon>Vertebrata</taxon>
        <taxon>Euteleostomi</taxon>
        <taxon>Actinopterygii</taxon>
        <taxon>Neopterygii</taxon>
        <taxon>Teleostei</taxon>
        <taxon>Anguilliformes</taxon>
        <taxon>Anguillidae</taxon>
        <taxon>Anguilla</taxon>
    </lineage>
</organism>
<dbReference type="EMBL" id="GBXM01070994">
    <property type="protein sequence ID" value="JAH37583.1"/>
    <property type="molecule type" value="Transcribed_RNA"/>
</dbReference>
<sequence length="18" mass="1894">MGAISLRAVLHINDTVAL</sequence>
<name>A0A0E9SAM5_ANGAN</name>
<accession>A0A0E9SAM5</accession>
<evidence type="ECO:0000313" key="1">
    <source>
        <dbReference type="EMBL" id="JAH37583.1"/>
    </source>
</evidence>
<protein>
    <submittedName>
        <fullName evidence="1">Uncharacterized protein</fullName>
    </submittedName>
</protein>
<proteinExistence type="predicted"/>
<reference evidence="1" key="2">
    <citation type="journal article" date="2015" name="Fish Shellfish Immunol.">
        <title>Early steps in the European eel (Anguilla anguilla)-Vibrio vulnificus interaction in the gills: Role of the RtxA13 toxin.</title>
        <authorList>
            <person name="Callol A."/>
            <person name="Pajuelo D."/>
            <person name="Ebbesson L."/>
            <person name="Teles M."/>
            <person name="MacKenzie S."/>
            <person name="Amaro C."/>
        </authorList>
    </citation>
    <scope>NUCLEOTIDE SEQUENCE</scope>
</reference>
<dbReference type="AlphaFoldDB" id="A0A0E9SAM5"/>
<reference evidence="1" key="1">
    <citation type="submission" date="2014-11" db="EMBL/GenBank/DDBJ databases">
        <authorList>
            <person name="Amaro Gonzalez C."/>
        </authorList>
    </citation>
    <scope>NUCLEOTIDE SEQUENCE</scope>
</reference>